<organism evidence="1 2">
    <name type="scientific">Vararia minispora EC-137</name>
    <dbReference type="NCBI Taxonomy" id="1314806"/>
    <lineage>
        <taxon>Eukaryota</taxon>
        <taxon>Fungi</taxon>
        <taxon>Dikarya</taxon>
        <taxon>Basidiomycota</taxon>
        <taxon>Agaricomycotina</taxon>
        <taxon>Agaricomycetes</taxon>
        <taxon>Russulales</taxon>
        <taxon>Lachnocladiaceae</taxon>
        <taxon>Vararia</taxon>
    </lineage>
</organism>
<dbReference type="Proteomes" id="UP000814128">
    <property type="component" value="Unassembled WGS sequence"/>
</dbReference>
<dbReference type="EMBL" id="MU273693">
    <property type="protein sequence ID" value="KAI0029176.1"/>
    <property type="molecule type" value="Genomic_DNA"/>
</dbReference>
<protein>
    <submittedName>
        <fullName evidence="1">Uncharacterized protein</fullName>
    </submittedName>
</protein>
<proteinExistence type="predicted"/>
<sequence length="737" mass="81158">MSFSYWQNALEPRISRVTDAKDPDDPYKSAPLARMTLEMEERAIRSILSRVRAELNTLLPVNRLPSSILQRIFLFLAAEEPVPNESWMMHDRNSKHWTKVTYVCSSWRRAALRCPALWVSPPLVLGSWRFYAFIGRSMDEPLSLYLDDMGELSHQLLATALAENLARVRVIDVSVVVGEPVLATLAQPAPLLEVLRIFPSKGAQEFPEVPLMDMGTLFAHQAPRLHTLVLRGFTSFPLQPAIFENIRTLHIAHRHIEDLLRLPDTGQTEKAVPNAELLEAGPDATTVQPTWHAPDPEEFILTLASIRHLEDLSLDGCLPQLWKSAGTPVDLRHLRRLSVSGRFLVCVWFFENARVPPTCRVRILAPSPGNGTADTPRMIMALRLSGYLEQDGRDTPSPEGANGAAPPDATDGATDEGAASGPGNDVPVESGNDTDLEMLTDLALTDRDSNADSGSSTDDAPAFFRSMRLLTWSSKTHHILHIGTWRSTPHTPPPLTSPADLTLELVATPPRPHYTTAVIPLHHLALPLSKLRALHTAPTLFADSHPLCWRAALGACPALHELHASGPSGKDLLAALAPRAGFPPPTSTAPRAQLAHMPVSGPSGAERRIAEADDLAELARADAPRTRTRILFPRLCVLTLRDVDLEADYGRGQMAVGWKVLLRTLLARRRSAGRGGGGLERVRLGPKGAFDGEAERYWVERVEAETGVIIEEAGEESEEEAVRWEEIRREIALPRKD</sequence>
<reference evidence="1" key="2">
    <citation type="journal article" date="2022" name="New Phytol.">
        <title>Evolutionary transition to the ectomycorrhizal habit in the genomes of a hyperdiverse lineage of mushroom-forming fungi.</title>
        <authorList>
            <person name="Looney B."/>
            <person name="Miyauchi S."/>
            <person name="Morin E."/>
            <person name="Drula E."/>
            <person name="Courty P.E."/>
            <person name="Kohler A."/>
            <person name="Kuo A."/>
            <person name="LaButti K."/>
            <person name="Pangilinan J."/>
            <person name="Lipzen A."/>
            <person name="Riley R."/>
            <person name="Andreopoulos W."/>
            <person name="He G."/>
            <person name="Johnson J."/>
            <person name="Nolan M."/>
            <person name="Tritt A."/>
            <person name="Barry K.W."/>
            <person name="Grigoriev I.V."/>
            <person name="Nagy L.G."/>
            <person name="Hibbett D."/>
            <person name="Henrissat B."/>
            <person name="Matheny P.B."/>
            <person name="Labbe J."/>
            <person name="Martin F.M."/>
        </authorList>
    </citation>
    <scope>NUCLEOTIDE SEQUENCE</scope>
    <source>
        <strain evidence="1">EC-137</strain>
    </source>
</reference>
<evidence type="ECO:0000313" key="1">
    <source>
        <dbReference type="EMBL" id="KAI0029176.1"/>
    </source>
</evidence>
<reference evidence="1" key="1">
    <citation type="submission" date="2021-02" db="EMBL/GenBank/DDBJ databases">
        <authorList>
            <consortium name="DOE Joint Genome Institute"/>
            <person name="Ahrendt S."/>
            <person name="Looney B.P."/>
            <person name="Miyauchi S."/>
            <person name="Morin E."/>
            <person name="Drula E."/>
            <person name="Courty P.E."/>
            <person name="Chicoki N."/>
            <person name="Fauchery L."/>
            <person name="Kohler A."/>
            <person name="Kuo A."/>
            <person name="Labutti K."/>
            <person name="Pangilinan J."/>
            <person name="Lipzen A."/>
            <person name="Riley R."/>
            <person name="Andreopoulos W."/>
            <person name="He G."/>
            <person name="Johnson J."/>
            <person name="Barry K.W."/>
            <person name="Grigoriev I.V."/>
            <person name="Nagy L."/>
            <person name="Hibbett D."/>
            <person name="Henrissat B."/>
            <person name="Matheny P.B."/>
            <person name="Labbe J."/>
            <person name="Martin F."/>
        </authorList>
    </citation>
    <scope>NUCLEOTIDE SEQUENCE</scope>
    <source>
        <strain evidence="1">EC-137</strain>
    </source>
</reference>
<comment type="caution">
    <text evidence="1">The sequence shown here is derived from an EMBL/GenBank/DDBJ whole genome shotgun (WGS) entry which is preliminary data.</text>
</comment>
<keyword evidence="2" id="KW-1185">Reference proteome</keyword>
<accession>A0ACB8QC32</accession>
<gene>
    <name evidence="1" type="ORF">K488DRAFT_88981</name>
</gene>
<name>A0ACB8QC32_9AGAM</name>
<evidence type="ECO:0000313" key="2">
    <source>
        <dbReference type="Proteomes" id="UP000814128"/>
    </source>
</evidence>